<dbReference type="HOGENOM" id="CLU_2839285_0_0_2"/>
<protein>
    <submittedName>
        <fullName evidence="1">Uncharacterized protein</fullName>
    </submittedName>
</protein>
<name>I3R1U6_HALMT</name>
<dbReference type="KEGG" id="hme:HFX_0472"/>
<dbReference type="Proteomes" id="UP000006469">
    <property type="component" value="Chromosome"/>
</dbReference>
<reference evidence="1 2" key="1">
    <citation type="journal article" date="2012" name="J. Bacteriol.">
        <title>Complete genome sequence of the metabolically versatile halophilic archaeon Haloferax mediterranei, a poly(3-hydroxybutyrate-co-3-hydroxyvalerate) producer.</title>
        <authorList>
            <person name="Han J."/>
            <person name="Zhang F."/>
            <person name="Hou J."/>
            <person name="Liu X."/>
            <person name="Li M."/>
            <person name="Liu H."/>
            <person name="Cai L."/>
            <person name="Zhang B."/>
            <person name="Chen Y."/>
            <person name="Zhou J."/>
            <person name="Hu S."/>
            <person name="Xiang H."/>
        </authorList>
    </citation>
    <scope>NUCLEOTIDE SEQUENCE [LARGE SCALE GENOMIC DNA]</scope>
    <source>
        <strain evidence="2">ATCC 33500 / DSM 1411 / JCM 8866 / NBRC 14739 / NCIMB 2177 / R-4</strain>
    </source>
</reference>
<evidence type="ECO:0000313" key="1">
    <source>
        <dbReference type="EMBL" id="AFK18206.1"/>
    </source>
</evidence>
<organism evidence="1 2">
    <name type="scientific">Haloferax mediterranei (strain ATCC 33500 / DSM 1411 / JCM 8866 / NBRC 14739 / NCIMB 2177 / R-4)</name>
    <name type="common">Halobacterium mediterranei</name>
    <dbReference type="NCBI Taxonomy" id="523841"/>
    <lineage>
        <taxon>Archaea</taxon>
        <taxon>Methanobacteriati</taxon>
        <taxon>Methanobacteriota</taxon>
        <taxon>Stenosarchaea group</taxon>
        <taxon>Halobacteria</taxon>
        <taxon>Halobacteriales</taxon>
        <taxon>Haloferacaceae</taxon>
        <taxon>Haloferax</taxon>
    </lineage>
</organism>
<dbReference type="EMBL" id="CP001868">
    <property type="protein sequence ID" value="AFK18206.1"/>
    <property type="molecule type" value="Genomic_DNA"/>
</dbReference>
<gene>
    <name evidence="1" type="ordered locus">HFX_0472</name>
</gene>
<evidence type="ECO:0000313" key="2">
    <source>
        <dbReference type="Proteomes" id="UP000006469"/>
    </source>
</evidence>
<dbReference type="AlphaFoldDB" id="I3R1U6"/>
<sequence length="65" mass="6903">MPPFSLYSTTYVVSTSNLMARPSPLAGHAVRSLLEGLSLHFVVLVLFSVSVAEPESKIATPEGVT</sequence>
<proteinExistence type="predicted"/>
<accession>I3R1U6</accession>